<feature type="region of interest" description="Disordered" evidence="9">
    <location>
        <begin position="2200"/>
        <end position="2238"/>
    </location>
</feature>
<dbReference type="eggNOG" id="KOG0160">
    <property type="taxonomic scope" value="Eukaryota"/>
</dbReference>
<dbReference type="GO" id="GO:0005737">
    <property type="term" value="C:cytoplasm"/>
    <property type="evidence" value="ECO:0007669"/>
    <property type="project" value="TreeGrafter"/>
</dbReference>
<evidence type="ECO:0000256" key="4">
    <source>
        <dbReference type="ARBA" id="ARBA00023123"/>
    </source>
</evidence>
<dbReference type="GO" id="GO:0005524">
    <property type="term" value="F:ATP binding"/>
    <property type="evidence" value="ECO:0007669"/>
    <property type="project" value="UniProtKB-UniRule"/>
</dbReference>
<dbReference type="InParanoid" id="F0XZ95"/>
<dbReference type="eggNOG" id="KOG0941">
    <property type="taxonomic scope" value="Eukaryota"/>
</dbReference>
<evidence type="ECO:0000256" key="9">
    <source>
        <dbReference type="SAM" id="MobiDB-lite"/>
    </source>
</evidence>
<evidence type="ECO:0000256" key="6">
    <source>
        <dbReference type="ARBA" id="ARBA00023203"/>
    </source>
</evidence>
<dbReference type="OrthoDB" id="61110at2759"/>
<sequence length="2366" mass="250961">MDAASEANLVWLKNPFPLTDGEFYKKRLGGTCGRPEYVPCRVVARNGGELTLETVDEPKMTIAKREADVLPSNSRLRSGSRRNLSELARATHCNAPSVVSAAHGRHVAGEYWTYAGRRDGPLVFLNPNGPGAPRSESNFGLLQMQRRSGPRAAGARDDAGGAAKPRYRTPGADRRKGRFPPPAGDAAEAEQPHLYDAVADAVRRAFELRAPQLLSFVGESGSGKSESAKLALEFAAIAFGDPSFLGVAAAGPTTSRLGGDALVAARRDDATQAWAAPLGRAANPLFFSGPEARGFSSSQARAAKKLLSTPTLVEAFSCARSGRNANASRGATMYRLAVRPGPRREALVAGGSCEIYGLEVARVARSPGDAEGAADGNFHALHWLAGGVESPSERAALRLRDARDKAGYRLLDATDDAAADWAALSAAYGVVARDGDAKSKRPTGVRDSFAEGVAGLLAAILALGDVEFGGGDEAKYRETAASKTRAADAAELLGVDGGVLRDAFLCRVLDVASGASSAGVGKRVPARPSDAETARDGLIKALYGRLVTWVVKRASGECREAARAPSDVYVLDACGFDDAAKGAGGRNFFDELLHNAAAERHHAYYAETTFSDELKLYDDEGLDVSTTKFPAVQTNADVLDLLLGGPASLLGTVDASAAALGETDARALAAVVAAHGASPSFEPGRRQRAATSFTVKHTGGDVSYDVHDLLRRARVAAPAAAVAALETSTRPFVRALFAECDVDEAACPWLTLGDLAACGAVRFVHAKEQGRASAIASFRSQLDALYGGLSQLGGLSRGTGRPLATHVLCTRAAPQRLFDKDPELARDFFEPSYVGKQLFDRFAVPEFATLTKIGLRWRMPHDRFYAKYAIAARGLGVYSRAFPLVVADDDAGERRERAKRLLDALLCDPGLAAEAKEAARRGEAQLGRTLVMLSSPLAASLERRLDDATAIFANCATRLAAMQRAREQRRVYVKVRNGLGLVVALVKYAPMRAYITKHRRAGAAITGLARRKLRRAAARRRGAMAVRLQRWSRATRAKARCTTLKLAARGAAALARGFVLRRRAGAVKRHADKLRVFIVGEVLRILRLKVLRRRAATTLACAWRGSHSRSPGGPAYAAAKAWRRALRARALRRASTKFGAHWKRILVVRRFRQLRRAAVVAQRWARSRFLRFWMLDARLAATVLAGMGRGAAGRGDARRRRVAAMVVAERFALRCVREREFLTLAEHFGDADAVAHCKCSNTNLSSPTANEYAVDDTKGDPDAPVDACRSSTIRKGEQRGAGRHLGHHALEFALRRPLPNRAAKLAAQRFASRAELVDVDARASDAHDTYPHGWARTLGRLCRDLGRGGRRLGDVAVGRSHSAALSDRGELYTWGLDDAGQLGRPAPGSAAAAKHDGEAHVLAPAHRDFVVAPATVDLEVSAHGGSRALGAAGPQYAGRGFETPRAKPGAAGQPSVPAPKGFTRVAFTALSAGADFCVALSAGGRLFAWGDNRRGQCGLGDLLPRRGSPRAVEAGGLSRRRVAAVACGGHFAVCVANPGVVFSWGARECLGIDGGRSPGRDAELRSPAWRAAHDVPSPTLVRGLDAHRKRFAWKVACGLEFSVVVTRVGTRHDLFAWGNNDKGQLGLGDGARRWAPEMLTRKAVATPKANASATELAKKFLRRAADVACGSRHALVLAASGVVLACGHNGDGQLGVGDREDRSAYAVVRGRLAKCPVTQIVAGWRHSAALTARHELYAWGAATCVASSPGEVADASRARSFYHQHFAPREKTAAEAAAKSAEAAETYDARKRAAVDAAKAKKLDAAEAAREREAIDDAFEASGARRDWTAFSVASPRLVPFPGRAWRVPTALCAASSSALSATIVRYAAIGADAEALSYAKFVPHELSSPPESPQAFPKTGDGDGRAEKLDAYDEVLRRVPDRGWARAVDVVADALRRENETEEVEDGDGGFGDVAWKPATPEQEASKVAAAKRREREEGFTAAERHVRAVFGIGAEASDLERGWCASTKKGAVSATMKARILAQQLRDLEHEADTCDAVAADTVGDETTLRTFDDGDLEDLLPSDDDDDDDDDAHSVHVSELTLKSDDLDARAAVLKTAPDSPVRVADLFASEFLIGASTGAPGSAIRAARAAADGGEDPLFADLPRPTAEPPKHLGRRATYRSALDLQHRDDEEARLRAAPPAPDVDDSNLTEAARPTASLSPRALGGRGAATPPPGGTAVDPLDTPPHPDRGAHAALAGKDPALAALLHSMTASLNFAEKAHDRERAAIPDSSSGALVDSPAPPRSAASAREDAARDVHGRAGAYGAYGYSAADARAHAPRALSSPEPAAPAPPPADDDFAQLARDTKALQSALARGGDFRAP</sequence>
<dbReference type="GO" id="GO:0016020">
    <property type="term" value="C:membrane"/>
    <property type="evidence" value="ECO:0007669"/>
    <property type="project" value="TreeGrafter"/>
</dbReference>
<dbReference type="GO" id="GO:0007015">
    <property type="term" value="P:actin filament organization"/>
    <property type="evidence" value="ECO:0007669"/>
    <property type="project" value="TreeGrafter"/>
</dbReference>
<dbReference type="PROSITE" id="PS00626">
    <property type="entry name" value="RCC1_2"/>
    <property type="match status" value="1"/>
</dbReference>
<proteinExistence type="inferred from homology"/>
<keyword evidence="1" id="KW-0677">Repeat</keyword>
<dbReference type="InterPro" id="IPR036961">
    <property type="entry name" value="Kinesin_motor_dom_sf"/>
</dbReference>
<feature type="repeat" description="RCC1" evidence="7">
    <location>
        <begin position="1484"/>
        <end position="1538"/>
    </location>
</feature>
<dbReference type="PANTHER" id="PTHR13140:SF706">
    <property type="entry name" value="DILUTE CLASS UNCONVENTIONAL MYOSIN, ISOFORM C"/>
    <property type="match status" value="1"/>
</dbReference>
<keyword evidence="12" id="KW-1185">Reference proteome</keyword>
<dbReference type="InterPro" id="IPR058923">
    <property type="entry name" value="RCC1-like_dom"/>
</dbReference>
<dbReference type="InterPro" id="IPR027417">
    <property type="entry name" value="P-loop_NTPase"/>
</dbReference>
<comment type="similarity">
    <text evidence="8">Belongs to the TRAFAC class myosin-kinesin ATPase superfamily. Myosin family.</text>
</comment>
<feature type="repeat" description="RCC1" evidence="7">
    <location>
        <begin position="1612"/>
        <end position="1680"/>
    </location>
</feature>
<dbReference type="RefSeq" id="XP_009033422.1">
    <property type="nucleotide sequence ID" value="XM_009035174.1"/>
</dbReference>
<gene>
    <name evidence="11" type="ORF">AURANDRAFT_70684</name>
</gene>
<evidence type="ECO:0000256" key="1">
    <source>
        <dbReference type="ARBA" id="ARBA00022737"/>
    </source>
</evidence>
<dbReference type="GO" id="GO:0051015">
    <property type="term" value="F:actin filament binding"/>
    <property type="evidence" value="ECO:0007669"/>
    <property type="project" value="TreeGrafter"/>
</dbReference>
<dbReference type="InterPro" id="IPR009091">
    <property type="entry name" value="RCC1/BLIP-II"/>
</dbReference>
<evidence type="ECO:0000259" key="10">
    <source>
        <dbReference type="PROSITE" id="PS51456"/>
    </source>
</evidence>
<dbReference type="GO" id="GO:0016459">
    <property type="term" value="C:myosin complex"/>
    <property type="evidence" value="ECO:0007669"/>
    <property type="project" value="UniProtKB-KW"/>
</dbReference>
<dbReference type="GeneID" id="20227871"/>
<feature type="domain" description="Myosin motor" evidence="10">
    <location>
        <begin position="1"/>
        <end position="785"/>
    </location>
</feature>
<comment type="caution">
    <text evidence="8">Lacks conserved residue(s) required for the propagation of feature annotation.</text>
</comment>
<dbReference type="PANTHER" id="PTHR13140">
    <property type="entry name" value="MYOSIN"/>
    <property type="match status" value="1"/>
</dbReference>
<dbReference type="EMBL" id="GL833121">
    <property type="protein sequence ID" value="EGB12388.1"/>
    <property type="molecule type" value="Genomic_DNA"/>
</dbReference>
<evidence type="ECO:0000256" key="7">
    <source>
        <dbReference type="PROSITE-ProRule" id="PRU00235"/>
    </source>
</evidence>
<evidence type="ECO:0000313" key="11">
    <source>
        <dbReference type="EMBL" id="EGB12388.1"/>
    </source>
</evidence>
<dbReference type="GO" id="GO:0000146">
    <property type="term" value="F:microfilament motor activity"/>
    <property type="evidence" value="ECO:0007669"/>
    <property type="project" value="TreeGrafter"/>
</dbReference>
<name>F0XZ95_AURAN</name>
<dbReference type="Gene3D" id="2.130.10.30">
    <property type="entry name" value="Regulator of chromosome condensation 1/beta-lactamase-inhibitor protein II"/>
    <property type="match status" value="2"/>
</dbReference>
<dbReference type="SUPFAM" id="SSF50985">
    <property type="entry name" value="RCC1/BLIP-II"/>
    <property type="match status" value="1"/>
</dbReference>
<dbReference type="InterPro" id="IPR001609">
    <property type="entry name" value="Myosin_head_motor_dom-like"/>
</dbReference>
<feature type="repeat" description="RCC1" evidence="7">
    <location>
        <begin position="1681"/>
        <end position="1733"/>
    </location>
</feature>
<dbReference type="Gene3D" id="1.20.58.530">
    <property type="match status" value="1"/>
</dbReference>
<dbReference type="Pfam" id="PF00063">
    <property type="entry name" value="Myosin_head"/>
    <property type="match status" value="1"/>
</dbReference>
<keyword evidence="2 8" id="KW-0547">Nucleotide-binding</keyword>
<evidence type="ECO:0000256" key="8">
    <source>
        <dbReference type="PROSITE-ProRule" id="PRU00782"/>
    </source>
</evidence>
<dbReference type="Gene3D" id="1.20.120.720">
    <property type="entry name" value="Myosin VI head, motor domain, U50 subdomain"/>
    <property type="match status" value="1"/>
</dbReference>
<keyword evidence="3 8" id="KW-0067">ATP-binding</keyword>
<evidence type="ECO:0000256" key="3">
    <source>
        <dbReference type="ARBA" id="ARBA00022840"/>
    </source>
</evidence>
<dbReference type="KEGG" id="aaf:AURANDRAFT_70684"/>
<accession>F0XZ95</accession>
<dbReference type="InterPro" id="IPR000408">
    <property type="entry name" value="Reg_chr_condens"/>
</dbReference>
<feature type="region of interest" description="Disordered" evidence="9">
    <location>
        <begin position="2319"/>
        <end position="2366"/>
    </location>
</feature>
<feature type="binding site" evidence="8">
    <location>
        <begin position="218"/>
        <end position="225"/>
    </location>
    <ligand>
        <name>ATP</name>
        <dbReference type="ChEBI" id="CHEBI:30616"/>
    </ligand>
</feature>
<dbReference type="PROSITE" id="PS51456">
    <property type="entry name" value="MYOSIN_MOTOR"/>
    <property type="match status" value="1"/>
</dbReference>
<feature type="region of interest" description="Disordered" evidence="9">
    <location>
        <begin position="1886"/>
        <end position="1905"/>
    </location>
</feature>
<dbReference type="PRINTS" id="PR00633">
    <property type="entry name" value="RCCNDNSATION"/>
</dbReference>
<evidence type="ECO:0000256" key="5">
    <source>
        <dbReference type="ARBA" id="ARBA00023175"/>
    </source>
</evidence>
<feature type="region of interest" description="Disordered" evidence="9">
    <location>
        <begin position="2267"/>
        <end position="2299"/>
    </location>
</feature>
<keyword evidence="5 8" id="KW-0505">Motor protein</keyword>
<dbReference type="PROSITE" id="PS50012">
    <property type="entry name" value="RCC1_3"/>
    <property type="match status" value="4"/>
</dbReference>
<dbReference type="Pfam" id="PF25390">
    <property type="entry name" value="WD40_RLD"/>
    <property type="match status" value="1"/>
</dbReference>
<dbReference type="SMART" id="SM00242">
    <property type="entry name" value="MYSc"/>
    <property type="match status" value="1"/>
</dbReference>
<dbReference type="Proteomes" id="UP000002729">
    <property type="component" value="Unassembled WGS sequence"/>
</dbReference>
<evidence type="ECO:0000313" key="12">
    <source>
        <dbReference type="Proteomes" id="UP000002729"/>
    </source>
</evidence>
<reference evidence="11 12" key="1">
    <citation type="journal article" date="2011" name="Proc. Natl. Acad. Sci. U.S.A.">
        <title>Niche of harmful alga Aureococcus anophagefferens revealed through ecogenomics.</title>
        <authorList>
            <person name="Gobler C.J."/>
            <person name="Berry D.L."/>
            <person name="Dyhrman S.T."/>
            <person name="Wilhelm S.W."/>
            <person name="Salamov A."/>
            <person name="Lobanov A.V."/>
            <person name="Zhang Y."/>
            <person name="Collier J.L."/>
            <person name="Wurch L.L."/>
            <person name="Kustka A.B."/>
            <person name="Dill B.D."/>
            <person name="Shah M."/>
            <person name="VerBerkmoes N.C."/>
            <person name="Kuo A."/>
            <person name="Terry A."/>
            <person name="Pangilinan J."/>
            <person name="Lindquist E.A."/>
            <person name="Lucas S."/>
            <person name="Paulsen I.T."/>
            <person name="Hattenrath-Lehmann T.K."/>
            <person name="Talmage S.C."/>
            <person name="Walker E.A."/>
            <person name="Koch F."/>
            <person name="Burson A.M."/>
            <person name="Marcoval M.A."/>
            <person name="Tang Y.Z."/>
            <person name="Lecleir G.R."/>
            <person name="Coyne K.J."/>
            <person name="Berg G.M."/>
            <person name="Bertrand E.M."/>
            <person name="Saito M.A."/>
            <person name="Gladyshev V.N."/>
            <person name="Grigoriev I.V."/>
        </authorList>
    </citation>
    <scope>NUCLEOTIDE SEQUENCE [LARGE SCALE GENOMIC DNA]</scope>
    <source>
        <strain evidence="12">CCMP 1984</strain>
    </source>
</reference>
<protein>
    <recommendedName>
        <fullName evidence="10">Myosin motor domain-containing protein</fullName>
    </recommendedName>
</protein>
<feature type="region of interest" description="Disordered" evidence="9">
    <location>
        <begin position="2139"/>
        <end position="2166"/>
    </location>
</feature>
<feature type="region of interest" description="Disordered" evidence="9">
    <location>
        <begin position="2051"/>
        <end position="2076"/>
    </location>
</feature>
<feature type="compositionally biased region" description="Low complexity" evidence="9">
    <location>
        <begin position="2319"/>
        <end position="2330"/>
    </location>
</feature>
<keyword evidence="6 8" id="KW-0009">Actin-binding</keyword>
<evidence type="ECO:0000256" key="2">
    <source>
        <dbReference type="ARBA" id="ARBA00022741"/>
    </source>
</evidence>
<keyword evidence="4 8" id="KW-0518">Myosin</keyword>
<organism evidence="12">
    <name type="scientific">Aureococcus anophagefferens</name>
    <name type="common">Harmful bloom alga</name>
    <dbReference type="NCBI Taxonomy" id="44056"/>
    <lineage>
        <taxon>Eukaryota</taxon>
        <taxon>Sar</taxon>
        <taxon>Stramenopiles</taxon>
        <taxon>Ochrophyta</taxon>
        <taxon>Pelagophyceae</taxon>
        <taxon>Pelagomonadales</taxon>
        <taxon>Pelagomonadaceae</taxon>
        <taxon>Aureococcus</taxon>
    </lineage>
</organism>
<feature type="compositionally biased region" description="Acidic residues" evidence="9">
    <location>
        <begin position="2056"/>
        <end position="2074"/>
    </location>
</feature>
<dbReference type="Gene3D" id="3.40.850.10">
    <property type="entry name" value="Kinesin motor domain"/>
    <property type="match status" value="1"/>
</dbReference>
<feature type="region of interest" description="Disordered" evidence="9">
    <location>
        <begin position="145"/>
        <end position="189"/>
    </location>
</feature>
<dbReference type="SUPFAM" id="SSF52540">
    <property type="entry name" value="P-loop containing nucleoside triphosphate hydrolases"/>
    <property type="match status" value="1"/>
</dbReference>
<feature type="repeat" description="RCC1" evidence="7">
    <location>
        <begin position="1369"/>
        <end position="1407"/>
    </location>
</feature>